<organism evidence="1 2">
    <name type="scientific">Thamnocephalis sphaerospora</name>
    <dbReference type="NCBI Taxonomy" id="78915"/>
    <lineage>
        <taxon>Eukaryota</taxon>
        <taxon>Fungi</taxon>
        <taxon>Fungi incertae sedis</taxon>
        <taxon>Zoopagomycota</taxon>
        <taxon>Zoopagomycotina</taxon>
        <taxon>Zoopagomycetes</taxon>
        <taxon>Zoopagales</taxon>
        <taxon>Sigmoideomycetaceae</taxon>
        <taxon>Thamnocephalis</taxon>
    </lineage>
</organism>
<evidence type="ECO:0000313" key="1">
    <source>
        <dbReference type="EMBL" id="RKP08619.1"/>
    </source>
</evidence>
<dbReference type="Proteomes" id="UP000271241">
    <property type="component" value="Unassembled WGS sequence"/>
</dbReference>
<proteinExistence type="predicted"/>
<reference evidence="2" key="1">
    <citation type="journal article" date="2018" name="Nat. Microbiol.">
        <title>Leveraging single-cell genomics to expand the fungal tree of life.</title>
        <authorList>
            <person name="Ahrendt S.R."/>
            <person name="Quandt C.A."/>
            <person name="Ciobanu D."/>
            <person name="Clum A."/>
            <person name="Salamov A."/>
            <person name="Andreopoulos B."/>
            <person name="Cheng J.F."/>
            <person name="Woyke T."/>
            <person name="Pelin A."/>
            <person name="Henrissat B."/>
            <person name="Reynolds N.K."/>
            <person name="Benny G.L."/>
            <person name="Smith M.E."/>
            <person name="James T.Y."/>
            <person name="Grigoriev I.V."/>
        </authorList>
    </citation>
    <scope>NUCLEOTIDE SEQUENCE [LARGE SCALE GENOMIC DNA]</scope>
    <source>
        <strain evidence="2">RSA 1356</strain>
    </source>
</reference>
<dbReference type="AlphaFoldDB" id="A0A4V1IWS9"/>
<gene>
    <name evidence="1" type="ORF">THASP1DRAFT_29586</name>
</gene>
<evidence type="ECO:0008006" key="3">
    <source>
        <dbReference type="Google" id="ProtNLM"/>
    </source>
</evidence>
<name>A0A4V1IWS9_9FUNG</name>
<sequence length="487" mass="56136">MNRVPAEIVYRIVYLSDDEAALVALATTSRWLYACVAAQRKLWRLRFERDFPKQDENELRWLRHYARTHLAHLLFAEEQQETLLPTDELLDWFHAYCSRRATEYRWRHGLYKEYQPEQATGTHIGGIRLQSLFSSGRSIQRSFVTSKRILSPQQSPVWITEQLCWGDVDTDSIYIGTHQLSDEYLVIATMPNSTGISVGLSSADLYVWHLDALHLPPRLIVSQLVGHYQLCKNWLIIRKRYFYGNIRSNTLVFDLTKHTFCPDVIEKGSDSLHVQQATTKSIYLLWTDEAKLVKDSTAILFRLWKFTPDIAPPLQCLMNYEVVVHAKGVLPVTYRVDDNRLVLFYSRNVASIAEASNPNLMLMEVLESESGVSMKEKWSLALDMDDVYAIVSRDLLAVRLSYTSYKLLNLDDGSLFRNIPASGLYPWCLNNLYPLRNQWASMTQDAMWSNPKNNQAYNFGSNSRQLTSTNAMLILDTKAATVFDFSV</sequence>
<accession>A0A4V1IWS9</accession>
<dbReference type="EMBL" id="KZ992585">
    <property type="protein sequence ID" value="RKP08619.1"/>
    <property type="molecule type" value="Genomic_DNA"/>
</dbReference>
<keyword evidence="2" id="KW-1185">Reference proteome</keyword>
<evidence type="ECO:0000313" key="2">
    <source>
        <dbReference type="Proteomes" id="UP000271241"/>
    </source>
</evidence>
<protein>
    <recommendedName>
        <fullName evidence="3">F-box domain-containing protein</fullName>
    </recommendedName>
</protein>